<organism evidence="4 5">
    <name type="scientific">Elysia chlorotica</name>
    <name type="common">Eastern emerald elysia</name>
    <name type="synonym">Sea slug</name>
    <dbReference type="NCBI Taxonomy" id="188477"/>
    <lineage>
        <taxon>Eukaryota</taxon>
        <taxon>Metazoa</taxon>
        <taxon>Spiralia</taxon>
        <taxon>Lophotrochozoa</taxon>
        <taxon>Mollusca</taxon>
        <taxon>Gastropoda</taxon>
        <taxon>Heterobranchia</taxon>
        <taxon>Euthyneura</taxon>
        <taxon>Panpulmonata</taxon>
        <taxon>Sacoglossa</taxon>
        <taxon>Placobranchoidea</taxon>
        <taxon>Plakobranchidae</taxon>
        <taxon>Elysia</taxon>
    </lineage>
</organism>
<dbReference type="InterPro" id="IPR000210">
    <property type="entry name" value="BTB/POZ_dom"/>
</dbReference>
<dbReference type="PANTHER" id="PTHR45632">
    <property type="entry name" value="LD33804P"/>
    <property type="match status" value="1"/>
</dbReference>
<dbReference type="Pfam" id="PF00651">
    <property type="entry name" value="BTB"/>
    <property type="match status" value="2"/>
</dbReference>
<dbReference type="OrthoDB" id="624345at2759"/>
<dbReference type="SMART" id="SM00225">
    <property type="entry name" value="BTB"/>
    <property type="match status" value="2"/>
</dbReference>
<dbReference type="AlphaFoldDB" id="A0A433TCV2"/>
<evidence type="ECO:0000256" key="2">
    <source>
        <dbReference type="ARBA" id="ARBA00022737"/>
    </source>
</evidence>
<keyword evidence="2" id="KW-0677">Repeat</keyword>
<accession>A0A433TCV2</accession>
<name>A0A433TCV2_ELYCH</name>
<dbReference type="SUPFAM" id="SSF54695">
    <property type="entry name" value="POZ domain"/>
    <property type="match status" value="2"/>
</dbReference>
<protein>
    <recommendedName>
        <fullName evidence="3">BTB domain-containing protein</fullName>
    </recommendedName>
</protein>
<feature type="domain" description="BTB" evidence="3">
    <location>
        <begin position="159"/>
        <end position="226"/>
    </location>
</feature>
<evidence type="ECO:0000256" key="1">
    <source>
        <dbReference type="ARBA" id="ARBA00022441"/>
    </source>
</evidence>
<evidence type="ECO:0000313" key="4">
    <source>
        <dbReference type="EMBL" id="RUS79415.1"/>
    </source>
</evidence>
<dbReference type="Gene3D" id="3.30.710.10">
    <property type="entry name" value="Potassium Channel Kv1.1, Chain A"/>
    <property type="match status" value="2"/>
</dbReference>
<keyword evidence="5" id="KW-1185">Reference proteome</keyword>
<evidence type="ECO:0000259" key="3">
    <source>
        <dbReference type="PROSITE" id="PS50097"/>
    </source>
</evidence>
<dbReference type="STRING" id="188477.A0A433TCV2"/>
<dbReference type="PROSITE" id="PS50097">
    <property type="entry name" value="BTB"/>
    <property type="match status" value="2"/>
</dbReference>
<sequence length="708" mass="79859">MAADENHVKLETAKTAFEDQISLREEQALCDVVVVVEDTEFPCHRAILAAISDFFKAALTTDMMEARERRISLENITKETFSTLIAWIYTGQCNVTEENLADVERAADMLGIQFIIDQCLVLRGQISGAKLKQDASMELETARRIFEGLMSLREEQILSDVVVVVQSSEFPCHAVILSAVSSYFKNILTNDMENAKERRISLKNVTKETFSTLLTCIYSGKCDLSEENLFDVWAAADTLGVRFISGQCMALREKMFDAKRTQHTCMDQLVRLRPYVHEAKRVLDYIARRFKSHIIRSDRRPFTMEEVRYLVAKNDLEYWSENDVVEFVLTMAVKHSPPAHNLADVLECTRYLLISLECLYGSVAQHPLVRSDAACQALMEKVCWYQGQPHLQQTWCPPPAIHREHSDLANVLLMCQISREGHVIMLRLKDMEWKKLSLAKLEQCNADVKLLCYKSTIYALYGNRIYEYSPTSEDWQGAEFAQTQDLGVVCVVNDSLHQYSCNNRARAKVTAVSRHKLLDFPLKERCRLPCKTLHKISTEESDVMKVRDVTSIGSTEIIFCETTEADNCTILATSEACCSPQTYPTQLDSSSALTTFRHDREAFVLQGNGSLWRLQLGDALPHINIEKVQRENADIALWTGEVSLSGAVLYNDELIIVGDFQDQPGVCATLDQSLPGVFKAVRKIKSCLSGKSSPPGITLAVLPKTLLA</sequence>
<dbReference type="EMBL" id="RQTK01000452">
    <property type="protein sequence ID" value="RUS79415.1"/>
    <property type="molecule type" value="Genomic_DNA"/>
</dbReference>
<keyword evidence="1" id="KW-0880">Kelch repeat</keyword>
<reference evidence="4 5" key="1">
    <citation type="submission" date="2019-01" db="EMBL/GenBank/DDBJ databases">
        <title>A draft genome assembly of the solar-powered sea slug Elysia chlorotica.</title>
        <authorList>
            <person name="Cai H."/>
            <person name="Li Q."/>
            <person name="Fang X."/>
            <person name="Li J."/>
            <person name="Curtis N.E."/>
            <person name="Altenburger A."/>
            <person name="Shibata T."/>
            <person name="Feng M."/>
            <person name="Maeda T."/>
            <person name="Schwartz J.A."/>
            <person name="Shigenobu S."/>
            <person name="Lundholm N."/>
            <person name="Nishiyama T."/>
            <person name="Yang H."/>
            <person name="Hasebe M."/>
            <person name="Li S."/>
            <person name="Pierce S.K."/>
            <person name="Wang J."/>
        </authorList>
    </citation>
    <scope>NUCLEOTIDE SEQUENCE [LARGE SCALE GENOMIC DNA]</scope>
    <source>
        <strain evidence="4">EC2010</strain>
        <tissue evidence="4">Whole organism of an adult</tissue>
    </source>
</reference>
<dbReference type="PANTHER" id="PTHR45632:SF3">
    <property type="entry name" value="KELCH-LIKE PROTEIN 32"/>
    <property type="match status" value="1"/>
</dbReference>
<dbReference type="Gene3D" id="1.25.40.420">
    <property type="match status" value="1"/>
</dbReference>
<dbReference type="CDD" id="cd18186">
    <property type="entry name" value="BTB_POZ_ZBTB_KLHL-like"/>
    <property type="match status" value="2"/>
</dbReference>
<proteinExistence type="predicted"/>
<comment type="caution">
    <text evidence="4">The sequence shown here is derived from an EMBL/GenBank/DDBJ whole genome shotgun (WGS) entry which is preliminary data.</text>
</comment>
<gene>
    <name evidence="4" type="ORF">EGW08_012828</name>
</gene>
<dbReference type="InterPro" id="IPR011333">
    <property type="entry name" value="SKP1/BTB/POZ_sf"/>
</dbReference>
<feature type="domain" description="BTB" evidence="3">
    <location>
        <begin position="30"/>
        <end position="97"/>
    </location>
</feature>
<dbReference type="Proteomes" id="UP000271974">
    <property type="component" value="Unassembled WGS sequence"/>
</dbReference>
<evidence type="ECO:0000313" key="5">
    <source>
        <dbReference type="Proteomes" id="UP000271974"/>
    </source>
</evidence>